<dbReference type="InterPro" id="IPR021109">
    <property type="entry name" value="Peptidase_aspartic_dom_sf"/>
</dbReference>
<evidence type="ECO:0000313" key="1">
    <source>
        <dbReference type="EMBL" id="PKU78770.1"/>
    </source>
</evidence>
<reference evidence="1 2" key="2">
    <citation type="journal article" date="2017" name="Nature">
        <title>The Apostasia genome and the evolution of orchids.</title>
        <authorList>
            <person name="Zhang G.Q."/>
            <person name="Liu K.W."/>
            <person name="Li Z."/>
            <person name="Lohaus R."/>
            <person name="Hsiao Y.Y."/>
            <person name="Niu S.C."/>
            <person name="Wang J.Y."/>
            <person name="Lin Y.C."/>
            <person name="Xu Q."/>
            <person name="Chen L.J."/>
            <person name="Yoshida K."/>
            <person name="Fujiwara S."/>
            <person name="Wang Z.W."/>
            <person name="Zhang Y.Q."/>
            <person name="Mitsuda N."/>
            <person name="Wang M."/>
            <person name="Liu G.H."/>
            <person name="Pecoraro L."/>
            <person name="Huang H.X."/>
            <person name="Xiao X.J."/>
            <person name="Lin M."/>
            <person name="Wu X.Y."/>
            <person name="Wu W.L."/>
            <person name="Chen Y.Y."/>
            <person name="Chang S.B."/>
            <person name="Sakamoto S."/>
            <person name="Ohme-Takagi M."/>
            <person name="Yagi M."/>
            <person name="Zeng S.J."/>
            <person name="Shen C.Y."/>
            <person name="Yeh C.M."/>
            <person name="Luo Y.B."/>
            <person name="Tsai W.C."/>
            <person name="Van de Peer Y."/>
            <person name="Liu Z.J."/>
        </authorList>
    </citation>
    <scope>NUCLEOTIDE SEQUENCE [LARGE SCALE GENOMIC DNA]</scope>
    <source>
        <tissue evidence="1">The whole plant</tissue>
    </source>
</reference>
<evidence type="ECO:0000313" key="2">
    <source>
        <dbReference type="Proteomes" id="UP000233837"/>
    </source>
</evidence>
<name>A0A2I0WSY3_9ASPA</name>
<dbReference type="EMBL" id="KZ502442">
    <property type="protein sequence ID" value="PKU78770.1"/>
    <property type="molecule type" value="Genomic_DNA"/>
</dbReference>
<dbReference type="AlphaFoldDB" id="A0A2I0WSY3"/>
<gene>
    <name evidence="1" type="ORF">MA16_Dca000113</name>
</gene>
<accession>A0A2I0WSY3</accession>
<dbReference type="Proteomes" id="UP000233837">
    <property type="component" value="Unassembled WGS sequence"/>
</dbReference>
<protein>
    <submittedName>
        <fullName evidence="1">Uncharacterized protein</fullName>
    </submittedName>
</protein>
<dbReference type="Gene3D" id="2.40.70.10">
    <property type="entry name" value="Acid Proteases"/>
    <property type="match status" value="1"/>
</dbReference>
<organism evidence="1 2">
    <name type="scientific">Dendrobium catenatum</name>
    <dbReference type="NCBI Taxonomy" id="906689"/>
    <lineage>
        <taxon>Eukaryota</taxon>
        <taxon>Viridiplantae</taxon>
        <taxon>Streptophyta</taxon>
        <taxon>Embryophyta</taxon>
        <taxon>Tracheophyta</taxon>
        <taxon>Spermatophyta</taxon>
        <taxon>Magnoliopsida</taxon>
        <taxon>Liliopsida</taxon>
        <taxon>Asparagales</taxon>
        <taxon>Orchidaceae</taxon>
        <taxon>Epidendroideae</taxon>
        <taxon>Malaxideae</taxon>
        <taxon>Dendrobiinae</taxon>
        <taxon>Dendrobium</taxon>
    </lineage>
</organism>
<proteinExistence type="predicted"/>
<keyword evidence="2" id="KW-1185">Reference proteome</keyword>
<sequence length="102" mass="11536">MRYKSGHWCKDRTLQVLIICDDEKAEEGAKSKVVVEEEKLHLDKTEVSLNLVVRFTPNHTIKVKRVIADREVGVLIDSGDTHNFISNQVIDQLGVKLVEPGL</sequence>
<reference evidence="1 2" key="1">
    <citation type="journal article" date="2016" name="Sci. Rep.">
        <title>The Dendrobium catenatum Lindl. genome sequence provides insights into polysaccharide synthase, floral development and adaptive evolution.</title>
        <authorList>
            <person name="Zhang G.Q."/>
            <person name="Xu Q."/>
            <person name="Bian C."/>
            <person name="Tsai W.C."/>
            <person name="Yeh C.M."/>
            <person name="Liu K.W."/>
            <person name="Yoshida K."/>
            <person name="Zhang L.S."/>
            <person name="Chang S.B."/>
            <person name="Chen F."/>
            <person name="Shi Y."/>
            <person name="Su Y.Y."/>
            <person name="Zhang Y.Q."/>
            <person name="Chen L.J."/>
            <person name="Yin Y."/>
            <person name="Lin M."/>
            <person name="Huang H."/>
            <person name="Deng H."/>
            <person name="Wang Z.W."/>
            <person name="Zhu S.L."/>
            <person name="Zhao X."/>
            <person name="Deng C."/>
            <person name="Niu S.C."/>
            <person name="Huang J."/>
            <person name="Wang M."/>
            <person name="Liu G.H."/>
            <person name="Yang H.J."/>
            <person name="Xiao X.J."/>
            <person name="Hsiao Y.Y."/>
            <person name="Wu W.L."/>
            <person name="Chen Y.Y."/>
            <person name="Mitsuda N."/>
            <person name="Ohme-Takagi M."/>
            <person name="Luo Y.B."/>
            <person name="Van de Peer Y."/>
            <person name="Liu Z.J."/>
        </authorList>
    </citation>
    <scope>NUCLEOTIDE SEQUENCE [LARGE SCALE GENOMIC DNA]</scope>
    <source>
        <tissue evidence="1">The whole plant</tissue>
    </source>
</reference>
<dbReference type="Pfam" id="PF08284">
    <property type="entry name" value="RVP_2"/>
    <property type="match status" value="1"/>
</dbReference>